<accession>A0AA43ZFW9</accession>
<dbReference type="InterPro" id="IPR006860">
    <property type="entry name" value="FecR"/>
</dbReference>
<keyword evidence="4" id="KW-1185">Reference proteome</keyword>
<feature type="domain" description="FecR protein" evidence="1">
    <location>
        <begin position="112"/>
        <end position="204"/>
    </location>
</feature>
<dbReference type="Gene3D" id="2.60.120.1440">
    <property type="match status" value="1"/>
</dbReference>
<dbReference type="Proteomes" id="UP001155840">
    <property type="component" value="Unassembled WGS sequence"/>
</dbReference>
<dbReference type="PIRSF" id="PIRSF018266">
    <property type="entry name" value="FecR"/>
    <property type="match status" value="1"/>
</dbReference>
<dbReference type="Pfam" id="PF16220">
    <property type="entry name" value="DUF4880"/>
    <property type="match status" value="1"/>
</dbReference>
<dbReference type="Pfam" id="PF04773">
    <property type="entry name" value="FecR"/>
    <property type="match status" value="1"/>
</dbReference>
<evidence type="ECO:0000313" key="4">
    <source>
        <dbReference type="Proteomes" id="UP001155840"/>
    </source>
</evidence>
<reference evidence="3" key="1">
    <citation type="submission" date="2020-03" db="EMBL/GenBank/DDBJ databases">
        <title>Ferranicluibacter endophyticum gen. nov., sp. nov., a new genus isolated from Rubus ulmifolius Schott. stem.</title>
        <authorList>
            <person name="Roca-Couso R."/>
            <person name="Flores-Felix J.D."/>
            <person name="Igual J.M."/>
            <person name="Rivas R."/>
        </authorList>
    </citation>
    <scope>NUCLEOTIDE SEQUENCE</scope>
    <source>
        <strain evidence="3">CRRU44</strain>
    </source>
</reference>
<name>A0AA43ZFW9_9HYPH</name>
<dbReference type="PANTHER" id="PTHR30273:SF2">
    <property type="entry name" value="PROTEIN FECR"/>
    <property type="match status" value="1"/>
</dbReference>
<comment type="caution">
    <text evidence="3">The sequence shown here is derived from an EMBL/GenBank/DDBJ whole genome shotgun (WGS) entry which is preliminary data.</text>
</comment>
<dbReference type="GO" id="GO:0016989">
    <property type="term" value="F:sigma factor antagonist activity"/>
    <property type="evidence" value="ECO:0007669"/>
    <property type="project" value="TreeGrafter"/>
</dbReference>
<dbReference type="EMBL" id="JAANCM010000007">
    <property type="protein sequence ID" value="NHT77142.1"/>
    <property type="molecule type" value="Genomic_DNA"/>
</dbReference>
<protein>
    <submittedName>
        <fullName evidence="3">DUF4880 domain-containing protein</fullName>
    </submittedName>
</protein>
<evidence type="ECO:0000259" key="1">
    <source>
        <dbReference type="Pfam" id="PF04773"/>
    </source>
</evidence>
<feature type="domain" description="FecR N-terminal" evidence="2">
    <location>
        <begin position="18"/>
        <end position="54"/>
    </location>
</feature>
<proteinExistence type="predicted"/>
<dbReference type="RefSeq" id="WP_110802673.1">
    <property type="nucleotide sequence ID" value="NZ_JAANCM010000007.1"/>
</dbReference>
<evidence type="ECO:0000313" key="3">
    <source>
        <dbReference type="EMBL" id="NHT77142.1"/>
    </source>
</evidence>
<dbReference type="InterPro" id="IPR012373">
    <property type="entry name" value="Ferrdict_sens_TM"/>
</dbReference>
<organism evidence="3 4">
    <name type="scientific">Ferranicluibacter rubi</name>
    <dbReference type="NCBI Taxonomy" id="2715133"/>
    <lineage>
        <taxon>Bacteria</taxon>
        <taxon>Pseudomonadati</taxon>
        <taxon>Pseudomonadota</taxon>
        <taxon>Alphaproteobacteria</taxon>
        <taxon>Hyphomicrobiales</taxon>
        <taxon>Rhizobiaceae</taxon>
        <taxon>Ferranicluibacter</taxon>
    </lineage>
</organism>
<dbReference type="AlphaFoldDB" id="A0AA43ZFW9"/>
<dbReference type="InterPro" id="IPR032623">
    <property type="entry name" value="FecR_N"/>
</dbReference>
<gene>
    <name evidence="3" type="ORF">G8E10_15610</name>
</gene>
<sequence length="327" mass="35093">MSDTDKNMAGRHRAATDARDWLARLTSGSLSAAELQQFKHWRDCRPEHRAAFEKERLFWMGLDRLDEQLSHIASPKRPPLTRRAFVGGGSLAVGALASVVAAPRLSLWWNADVVVPAGNQRELAFADGTVAALNTGGAITIDFRPGMRLVHLLQGDAEFVVPPAVDGSAFRVASGGGNTDIQHGRLLVSAREDLTAVAVVDGDASVYSPVAADEIDVSGRPSVKISPAEQTTYRFGEMPDQPTVADLEMLLAWRHGRIILEGKPFAAAIAEIGRYVPEAVILRPGVDRDARVSGIFSTTKPLAALQSIAKTQALSVRRIPGIAIVLA</sequence>
<evidence type="ECO:0000259" key="2">
    <source>
        <dbReference type="Pfam" id="PF16220"/>
    </source>
</evidence>
<dbReference type="PANTHER" id="PTHR30273">
    <property type="entry name" value="PERIPLASMIC SIGNAL SENSOR AND SIGMA FACTOR ACTIVATOR FECR-RELATED"/>
    <property type="match status" value="1"/>
</dbReference>